<proteinExistence type="predicted"/>
<comment type="caution">
    <text evidence="1">The sequence shown here is derived from an EMBL/GenBank/DDBJ whole genome shotgun (WGS) entry which is preliminary data.</text>
</comment>
<name>A0A4C2A890_EUMVA</name>
<keyword evidence="2" id="KW-1185">Reference proteome</keyword>
<dbReference type="Proteomes" id="UP000299102">
    <property type="component" value="Unassembled WGS sequence"/>
</dbReference>
<evidence type="ECO:0000313" key="2">
    <source>
        <dbReference type="Proteomes" id="UP000299102"/>
    </source>
</evidence>
<organism evidence="1 2">
    <name type="scientific">Eumeta variegata</name>
    <name type="common">Bagworm moth</name>
    <name type="synonym">Eumeta japonica</name>
    <dbReference type="NCBI Taxonomy" id="151549"/>
    <lineage>
        <taxon>Eukaryota</taxon>
        <taxon>Metazoa</taxon>
        <taxon>Ecdysozoa</taxon>
        <taxon>Arthropoda</taxon>
        <taxon>Hexapoda</taxon>
        <taxon>Insecta</taxon>
        <taxon>Pterygota</taxon>
        <taxon>Neoptera</taxon>
        <taxon>Endopterygota</taxon>
        <taxon>Lepidoptera</taxon>
        <taxon>Glossata</taxon>
        <taxon>Ditrysia</taxon>
        <taxon>Tineoidea</taxon>
        <taxon>Psychidae</taxon>
        <taxon>Oiketicinae</taxon>
        <taxon>Eumeta</taxon>
    </lineage>
</organism>
<gene>
    <name evidence="1" type="ORF">EVAR_100954_1</name>
</gene>
<dbReference type="AlphaFoldDB" id="A0A4C2A890"/>
<reference evidence="1 2" key="1">
    <citation type="journal article" date="2019" name="Commun. Biol.">
        <title>The bagworm genome reveals a unique fibroin gene that provides high tensile strength.</title>
        <authorList>
            <person name="Kono N."/>
            <person name="Nakamura H."/>
            <person name="Ohtoshi R."/>
            <person name="Tomita M."/>
            <person name="Numata K."/>
            <person name="Arakawa K."/>
        </authorList>
    </citation>
    <scope>NUCLEOTIDE SEQUENCE [LARGE SCALE GENOMIC DNA]</scope>
</reference>
<evidence type="ECO:0000313" key="1">
    <source>
        <dbReference type="EMBL" id="GBP95195.1"/>
    </source>
</evidence>
<dbReference type="EMBL" id="BGZK01002597">
    <property type="protein sequence ID" value="GBP95195.1"/>
    <property type="molecule type" value="Genomic_DNA"/>
</dbReference>
<protein>
    <submittedName>
        <fullName evidence="1">Uncharacterized protein</fullName>
    </submittedName>
</protein>
<accession>A0A4C2A890</accession>
<sequence>MLTEATSAMEHMDFQPPSAYPDIEHPFWGGSVQIRTVSGSGIDIANKTKSRIESRDQMDANENGTMVGIECGIKIRTKSMFGTGIRNGAEVREIRAASTLMYLVETRFRIKSETAIKVRRCVLDLENSPVIMKSPSPYLRLRTNFNNAMVLPTVYSRASAFDNRALSRDEVAIERYCDRAELQIVWSVTVSVWMRIRRYRYHNCLKDEVSRPCPYGGKRCKHGIDTAVGGPILSSCG</sequence>